<evidence type="ECO:0000256" key="6">
    <source>
        <dbReference type="SAM" id="Phobius"/>
    </source>
</evidence>
<dbReference type="InterPro" id="IPR017927">
    <property type="entry name" value="FAD-bd_FR_type"/>
</dbReference>
<dbReference type="InterPro" id="IPR050369">
    <property type="entry name" value="RBOH/FRE"/>
</dbReference>
<evidence type="ECO:0000259" key="7">
    <source>
        <dbReference type="PROSITE" id="PS51384"/>
    </source>
</evidence>
<dbReference type="InterPro" id="IPR017938">
    <property type="entry name" value="Riboflavin_synthase-like_b-brl"/>
</dbReference>
<evidence type="ECO:0000256" key="3">
    <source>
        <dbReference type="ARBA" id="ARBA00022989"/>
    </source>
</evidence>
<protein>
    <recommendedName>
        <fullName evidence="7">FAD-binding FR-type domain-containing protein</fullName>
    </recommendedName>
</protein>
<gene>
    <name evidence="8" type="ORF">EBT44_06150</name>
</gene>
<dbReference type="InterPro" id="IPR013112">
    <property type="entry name" value="FAD-bd_8"/>
</dbReference>
<dbReference type="InterPro" id="IPR013130">
    <property type="entry name" value="Fe3_Rdtase_TM_dom"/>
</dbReference>
<evidence type="ECO:0000313" key="9">
    <source>
        <dbReference type="Proteomes" id="UP000740727"/>
    </source>
</evidence>
<feature type="transmembrane region" description="Helical" evidence="6">
    <location>
        <begin position="153"/>
        <end position="180"/>
    </location>
</feature>
<comment type="subcellular location">
    <subcellularLocation>
        <location evidence="1">Membrane</location>
        <topology evidence="1">Multi-pass membrane protein</topology>
    </subcellularLocation>
</comment>
<feature type="transmembrane region" description="Helical" evidence="6">
    <location>
        <begin position="33"/>
        <end position="61"/>
    </location>
</feature>
<name>A0A965GDZ1_9PROT</name>
<organism evidence="8 9">
    <name type="scientific">Candidatus Fonsibacter lacus</name>
    <dbReference type="NCBI Taxonomy" id="2576439"/>
    <lineage>
        <taxon>Bacteria</taxon>
        <taxon>Pseudomonadati</taxon>
        <taxon>Pseudomonadota</taxon>
        <taxon>Alphaproteobacteria</taxon>
        <taxon>Candidatus Pelagibacterales</taxon>
        <taxon>Candidatus Pelagibacterales incertae sedis</taxon>
        <taxon>Candidatus Fonsibacter</taxon>
    </lineage>
</organism>
<sequence length="309" mass="34613">MARLDLAAILTGTGLGLTLSLLAATLTKEDVTGTFQIITTISRVAALAGAYLALLGLLLVARITWIERAVGHDRLVSWHRKSAPYALFLILIHVLLVAVGYAANDKVQVAVELWRLVTTYPWMLPAFVGFLAFMAAGISSYKRVRSKIKYETWWTIHLYTYIAIAFSFMHQVLTGVMFIGHPLNRAYWTGLYIFVAVIIVIWRIAIPLYKSVRFKLRVARVTVEAPGIISVHVSGRNLHKLKAEGGQFFNWRFLDGSRWYESHPFSLSAAPTANEMRFTVKDLGDHSRSLISVKPGVRVMIEGPYGTFT</sequence>
<comment type="caution">
    <text evidence="8">The sequence shown here is derived from an EMBL/GenBank/DDBJ whole genome shotgun (WGS) entry which is preliminary data.</text>
</comment>
<evidence type="ECO:0000256" key="4">
    <source>
        <dbReference type="ARBA" id="ARBA00023002"/>
    </source>
</evidence>
<proteinExistence type="predicted"/>
<keyword evidence="5 6" id="KW-0472">Membrane</keyword>
<evidence type="ECO:0000256" key="5">
    <source>
        <dbReference type="ARBA" id="ARBA00023136"/>
    </source>
</evidence>
<keyword evidence="2 6" id="KW-0812">Transmembrane</keyword>
<feature type="transmembrane region" description="Helical" evidence="6">
    <location>
        <begin position="122"/>
        <end position="141"/>
    </location>
</feature>
<dbReference type="SUPFAM" id="SSF63380">
    <property type="entry name" value="Riboflavin synthase domain-like"/>
    <property type="match status" value="1"/>
</dbReference>
<feature type="transmembrane region" description="Helical" evidence="6">
    <location>
        <begin position="82"/>
        <end position="102"/>
    </location>
</feature>
<dbReference type="Proteomes" id="UP000740727">
    <property type="component" value="Unassembled WGS sequence"/>
</dbReference>
<dbReference type="Gene3D" id="2.40.30.10">
    <property type="entry name" value="Translation factors"/>
    <property type="match status" value="1"/>
</dbReference>
<dbReference type="PROSITE" id="PS51384">
    <property type="entry name" value="FAD_FR"/>
    <property type="match status" value="1"/>
</dbReference>
<evidence type="ECO:0000256" key="2">
    <source>
        <dbReference type="ARBA" id="ARBA00022692"/>
    </source>
</evidence>
<dbReference type="Pfam" id="PF08022">
    <property type="entry name" value="FAD_binding_8"/>
    <property type="match status" value="1"/>
</dbReference>
<feature type="transmembrane region" description="Helical" evidence="6">
    <location>
        <begin position="186"/>
        <end position="206"/>
    </location>
</feature>
<reference evidence="8" key="1">
    <citation type="submission" date="2018-10" db="EMBL/GenBank/DDBJ databases">
        <title>Iterative Subtractive Binning of Freshwater Chronoseries Metagenomes Recovers Nearly Complete Genomes from over Four Hundred Novel Species.</title>
        <authorList>
            <person name="Rodriguez-R L.M."/>
            <person name="Tsementzi D."/>
            <person name="Luo C."/>
            <person name="Konstantinidis K.T."/>
        </authorList>
    </citation>
    <scope>NUCLEOTIDE SEQUENCE</scope>
    <source>
        <strain evidence="8">WB5_2A_028</strain>
    </source>
</reference>
<dbReference type="Pfam" id="PF01794">
    <property type="entry name" value="Ferric_reduct"/>
    <property type="match status" value="1"/>
</dbReference>
<keyword evidence="3 6" id="KW-1133">Transmembrane helix</keyword>
<feature type="domain" description="FAD-binding FR-type" evidence="7">
    <location>
        <begin position="211"/>
        <end position="309"/>
    </location>
</feature>
<keyword evidence="4" id="KW-0560">Oxidoreductase</keyword>
<dbReference type="GO" id="GO:0005886">
    <property type="term" value="C:plasma membrane"/>
    <property type="evidence" value="ECO:0007669"/>
    <property type="project" value="TreeGrafter"/>
</dbReference>
<dbReference type="PANTHER" id="PTHR11972:SF69">
    <property type="entry name" value="FERRIC REDUCTION OXIDASE 6-RELATED"/>
    <property type="match status" value="1"/>
</dbReference>
<dbReference type="AlphaFoldDB" id="A0A965GDZ1"/>
<dbReference type="EMBL" id="RFXN01000124">
    <property type="protein sequence ID" value="NBR94386.1"/>
    <property type="molecule type" value="Genomic_DNA"/>
</dbReference>
<evidence type="ECO:0000313" key="8">
    <source>
        <dbReference type="EMBL" id="NBR94386.1"/>
    </source>
</evidence>
<evidence type="ECO:0000256" key="1">
    <source>
        <dbReference type="ARBA" id="ARBA00004141"/>
    </source>
</evidence>
<dbReference type="GO" id="GO:0016175">
    <property type="term" value="F:superoxide-generating NAD(P)H oxidase activity"/>
    <property type="evidence" value="ECO:0007669"/>
    <property type="project" value="TreeGrafter"/>
</dbReference>
<accession>A0A965GDZ1</accession>
<feature type="non-terminal residue" evidence="8">
    <location>
        <position position="309"/>
    </location>
</feature>
<dbReference type="PANTHER" id="PTHR11972">
    <property type="entry name" value="NADPH OXIDASE"/>
    <property type="match status" value="1"/>
</dbReference>